<feature type="signal peptide" evidence="1">
    <location>
        <begin position="1"/>
        <end position="33"/>
    </location>
</feature>
<gene>
    <name evidence="2" type="ORF">RM590_22575</name>
</gene>
<keyword evidence="3" id="KW-1185">Reference proteome</keyword>
<dbReference type="SUPFAM" id="SSF50370">
    <property type="entry name" value="Ricin B-like lectins"/>
    <property type="match status" value="1"/>
</dbReference>
<keyword evidence="1" id="KW-0732">Signal</keyword>
<evidence type="ECO:0000313" key="2">
    <source>
        <dbReference type="EMBL" id="MDT0345364.1"/>
    </source>
</evidence>
<dbReference type="InterPro" id="IPR035992">
    <property type="entry name" value="Ricin_B-like_lectins"/>
</dbReference>
<dbReference type="PROSITE" id="PS50231">
    <property type="entry name" value="RICIN_B_LECTIN"/>
    <property type="match status" value="1"/>
</dbReference>
<sequence length="194" mass="21524">MSVRRRRASLFAVATAGVLSLAAALSGASPAAAQPLYDQDLVNRLDGGRLALDRDGRERNADAITLRDPQGSARTESWDVDLTEDDEGGWYAIIRNRETGQCLQPGREVPARGVPATVSDCDGSARQTWRLTPADRRDPEAGWYLWRPLTNEDLALSVDRFHGGAWDSLHLDTAYPSDDRLWRLGPNDRPWEIN</sequence>
<accession>A0ABU2MUR4</accession>
<reference evidence="3" key="1">
    <citation type="submission" date="2023-07" db="EMBL/GenBank/DDBJ databases">
        <title>30 novel species of actinomycetes from the DSMZ collection.</title>
        <authorList>
            <person name="Nouioui I."/>
        </authorList>
    </citation>
    <scope>NUCLEOTIDE SEQUENCE [LARGE SCALE GENOMIC DNA]</scope>
    <source>
        <strain evidence="3">DSM 44938</strain>
    </source>
</reference>
<organism evidence="2 3">
    <name type="scientific">Streptomyces litchfieldiae</name>
    <dbReference type="NCBI Taxonomy" id="3075543"/>
    <lineage>
        <taxon>Bacteria</taxon>
        <taxon>Bacillati</taxon>
        <taxon>Actinomycetota</taxon>
        <taxon>Actinomycetes</taxon>
        <taxon>Kitasatosporales</taxon>
        <taxon>Streptomycetaceae</taxon>
        <taxon>Streptomyces</taxon>
    </lineage>
</organism>
<proteinExistence type="predicted"/>
<protein>
    <recommendedName>
        <fullName evidence="4">Ricin B lectin domain-containing protein</fullName>
    </recommendedName>
</protein>
<evidence type="ECO:0000256" key="1">
    <source>
        <dbReference type="SAM" id="SignalP"/>
    </source>
</evidence>
<evidence type="ECO:0000313" key="3">
    <source>
        <dbReference type="Proteomes" id="UP001183246"/>
    </source>
</evidence>
<dbReference type="Gene3D" id="2.80.10.50">
    <property type="match status" value="1"/>
</dbReference>
<dbReference type="EMBL" id="JAVREL010000014">
    <property type="protein sequence ID" value="MDT0345364.1"/>
    <property type="molecule type" value="Genomic_DNA"/>
</dbReference>
<name>A0ABU2MUR4_9ACTN</name>
<dbReference type="CDD" id="cd00161">
    <property type="entry name" value="beta-trefoil_Ricin-like"/>
    <property type="match status" value="1"/>
</dbReference>
<comment type="caution">
    <text evidence="2">The sequence shown here is derived from an EMBL/GenBank/DDBJ whole genome shotgun (WGS) entry which is preliminary data.</text>
</comment>
<evidence type="ECO:0008006" key="4">
    <source>
        <dbReference type="Google" id="ProtNLM"/>
    </source>
</evidence>
<dbReference type="RefSeq" id="WP_311706498.1">
    <property type="nucleotide sequence ID" value="NZ_JAVREL010000014.1"/>
</dbReference>
<dbReference type="Proteomes" id="UP001183246">
    <property type="component" value="Unassembled WGS sequence"/>
</dbReference>
<feature type="chain" id="PRO_5045724909" description="Ricin B lectin domain-containing protein" evidence="1">
    <location>
        <begin position="34"/>
        <end position="194"/>
    </location>
</feature>